<organism evidence="2 3">
    <name type="scientific">Salinicola rhizosphaerae</name>
    <dbReference type="NCBI Taxonomy" id="1443141"/>
    <lineage>
        <taxon>Bacteria</taxon>
        <taxon>Pseudomonadati</taxon>
        <taxon>Pseudomonadota</taxon>
        <taxon>Gammaproteobacteria</taxon>
        <taxon>Oceanospirillales</taxon>
        <taxon>Halomonadaceae</taxon>
        <taxon>Salinicola</taxon>
    </lineage>
</organism>
<dbReference type="RefSeq" id="WP_189444960.1">
    <property type="nucleotide sequence ID" value="NZ_BMZI01000005.1"/>
</dbReference>
<dbReference type="EMBL" id="BMZI01000005">
    <property type="protein sequence ID" value="GHB24180.1"/>
    <property type="molecule type" value="Genomic_DNA"/>
</dbReference>
<dbReference type="Proteomes" id="UP000646745">
    <property type="component" value="Unassembled WGS sequence"/>
</dbReference>
<name>A0ABQ3E357_9GAMM</name>
<comment type="caution">
    <text evidence="2">The sequence shown here is derived from an EMBL/GenBank/DDBJ whole genome shotgun (WGS) entry which is preliminary data.</text>
</comment>
<evidence type="ECO:0000313" key="2">
    <source>
        <dbReference type="EMBL" id="GHB24180.1"/>
    </source>
</evidence>
<evidence type="ECO:0000313" key="3">
    <source>
        <dbReference type="Proteomes" id="UP000646745"/>
    </source>
</evidence>
<accession>A0ABQ3E357</accession>
<feature type="compositionally biased region" description="Basic residues" evidence="1">
    <location>
        <begin position="144"/>
        <end position="153"/>
    </location>
</feature>
<sequence>MTRISDEQLDYYADRFQLLSIARAGIKLDRYIANPAQSELMARFIKLRLSKLRVSFVQFCADPELYEERAVTECEPPLASQQAAILRCWQQQDTGVMPRQHADPTHGPWLDPADLIDVAELLAGWRDDSERLPRRNGAVIEPMRHHRKHRSHRNASANFKLRGANS</sequence>
<feature type="region of interest" description="Disordered" evidence="1">
    <location>
        <begin position="144"/>
        <end position="166"/>
    </location>
</feature>
<evidence type="ECO:0000256" key="1">
    <source>
        <dbReference type="SAM" id="MobiDB-lite"/>
    </source>
</evidence>
<keyword evidence="3" id="KW-1185">Reference proteome</keyword>
<protein>
    <submittedName>
        <fullName evidence="2">Uncharacterized protein</fullName>
    </submittedName>
</protein>
<proteinExistence type="predicted"/>
<reference evidence="3" key="1">
    <citation type="journal article" date="2019" name="Int. J. Syst. Evol. Microbiol.">
        <title>The Global Catalogue of Microorganisms (GCM) 10K type strain sequencing project: providing services to taxonomists for standard genome sequencing and annotation.</title>
        <authorList>
            <consortium name="The Broad Institute Genomics Platform"/>
            <consortium name="The Broad Institute Genome Sequencing Center for Infectious Disease"/>
            <person name="Wu L."/>
            <person name="Ma J."/>
        </authorList>
    </citation>
    <scope>NUCLEOTIDE SEQUENCE [LARGE SCALE GENOMIC DNA]</scope>
    <source>
        <strain evidence="3">KCTC 32998</strain>
    </source>
</reference>
<gene>
    <name evidence="2" type="ORF">GCM10009038_24070</name>
</gene>